<dbReference type="Proteomes" id="UP000290900">
    <property type="component" value="Unassembled WGS sequence"/>
</dbReference>
<evidence type="ECO:0000256" key="2">
    <source>
        <dbReference type="ARBA" id="ARBA00006188"/>
    </source>
</evidence>
<evidence type="ECO:0000256" key="9">
    <source>
        <dbReference type="ARBA" id="ARBA00033473"/>
    </source>
</evidence>
<comment type="catalytic activity">
    <reaction evidence="1">
        <text>Hydrolysis of terminal (1-&gt;4)-linked alpha-D-glucose residues successively from non-reducing ends of the chains with release of beta-D-glucose.</text>
        <dbReference type="EC" id="3.2.1.3"/>
    </reaction>
</comment>
<dbReference type="GO" id="GO:0000272">
    <property type="term" value="P:polysaccharide catabolic process"/>
    <property type="evidence" value="ECO:0007669"/>
    <property type="project" value="UniProtKB-KW"/>
</dbReference>
<evidence type="ECO:0000256" key="4">
    <source>
        <dbReference type="ARBA" id="ARBA00022801"/>
    </source>
</evidence>
<feature type="signal peptide" evidence="10">
    <location>
        <begin position="1"/>
        <end position="20"/>
    </location>
</feature>
<dbReference type="InterPro" id="IPR046966">
    <property type="entry name" value="Glucoamylase_active_site"/>
</dbReference>
<keyword evidence="4" id="KW-0378">Hydrolase</keyword>
<evidence type="ECO:0000256" key="5">
    <source>
        <dbReference type="ARBA" id="ARBA00023277"/>
    </source>
</evidence>
<evidence type="ECO:0000313" key="13">
    <source>
        <dbReference type="Proteomes" id="UP000290900"/>
    </source>
</evidence>
<keyword evidence="6" id="KW-0326">Glycosidase</keyword>
<dbReference type="PROSITE" id="PS00820">
    <property type="entry name" value="GLUCOAMYLASE"/>
    <property type="match status" value="1"/>
</dbReference>
<dbReference type="GO" id="GO:0000324">
    <property type="term" value="C:fungal-type vacuole"/>
    <property type="evidence" value="ECO:0007669"/>
    <property type="project" value="TreeGrafter"/>
</dbReference>
<evidence type="ECO:0000256" key="1">
    <source>
        <dbReference type="ARBA" id="ARBA00001863"/>
    </source>
</evidence>
<dbReference type="SUPFAM" id="SSF48208">
    <property type="entry name" value="Six-hairpin glycosidases"/>
    <property type="match status" value="1"/>
</dbReference>
<dbReference type="Gene3D" id="1.50.10.10">
    <property type="match status" value="1"/>
</dbReference>
<keyword evidence="13" id="KW-1185">Reference proteome</keyword>
<keyword evidence="10" id="KW-0732">Signal</keyword>
<dbReference type="InterPro" id="IPR008928">
    <property type="entry name" value="6-hairpin_glycosidase_sf"/>
</dbReference>
<evidence type="ECO:0000313" key="12">
    <source>
        <dbReference type="EMBL" id="VEU19608.1"/>
    </source>
</evidence>
<evidence type="ECO:0000256" key="10">
    <source>
        <dbReference type="SAM" id="SignalP"/>
    </source>
</evidence>
<dbReference type="FunCoup" id="A0A448YFF4">
    <property type="interactions" value="92"/>
</dbReference>
<gene>
    <name evidence="12" type="ORF">BRENAR_LOCUS345</name>
</gene>
<feature type="domain" description="GH15-like" evidence="11">
    <location>
        <begin position="115"/>
        <end position="555"/>
    </location>
</feature>
<organism evidence="12 13">
    <name type="scientific">Brettanomyces naardenensis</name>
    <name type="common">Yeast</name>
    <dbReference type="NCBI Taxonomy" id="13370"/>
    <lineage>
        <taxon>Eukaryota</taxon>
        <taxon>Fungi</taxon>
        <taxon>Dikarya</taxon>
        <taxon>Ascomycota</taxon>
        <taxon>Saccharomycotina</taxon>
        <taxon>Pichiomycetes</taxon>
        <taxon>Pichiales</taxon>
        <taxon>Pichiaceae</taxon>
        <taxon>Brettanomyces</taxon>
    </lineage>
</organism>
<evidence type="ECO:0000256" key="7">
    <source>
        <dbReference type="ARBA" id="ARBA00023326"/>
    </source>
</evidence>
<dbReference type="STRING" id="13370.A0A448YFF4"/>
<dbReference type="InterPro" id="IPR011613">
    <property type="entry name" value="GH15-like"/>
</dbReference>
<dbReference type="GO" id="GO:0004339">
    <property type="term" value="F:glucan 1,4-alpha-glucosidase activity"/>
    <property type="evidence" value="ECO:0007669"/>
    <property type="project" value="UniProtKB-EC"/>
</dbReference>
<protein>
    <recommendedName>
        <fullName evidence="3">glucan 1,4-alpha-glucosidase</fullName>
        <ecNumber evidence="3">3.2.1.3</ecNumber>
    </recommendedName>
    <alternativeName>
        <fullName evidence="9">1,4-alpha-D-glucan glucohydrolase</fullName>
    </alternativeName>
    <alternativeName>
        <fullName evidence="8">Glucan 1,4-alpha-glucosidase</fullName>
    </alternativeName>
</protein>
<proteinExistence type="inferred from homology"/>
<evidence type="ECO:0000256" key="6">
    <source>
        <dbReference type="ARBA" id="ARBA00023295"/>
    </source>
</evidence>
<dbReference type="InParanoid" id="A0A448YFF4"/>
<evidence type="ECO:0000256" key="3">
    <source>
        <dbReference type="ARBA" id="ARBA00012593"/>
    </source>
</evidence>
<dbReference type="PRINTS" id="PR00736">
    <property type="entry name" value="GLHYDRLASE15"/>
</dbReference>
<dbReference type="EMBL" id="CAACVR010000001">
    <property type="protein sequence ID" value="VEU19608.1"/>
    <property type="molecule type" value="Genomic_DNA"/>
</dbReference>
<name>A0A448YFF4_BRENA</name>
<dbReference type="Pfam" id="PF00723">
    <property type="entry name" value="Glyco_hydro_15"/>
    <property type="match status" value="1"/>
</dbReference>
<keyword evidence="5" id="KW-0119">Carbohydrate metabolism</keyword>
<feature type="chain" id="PRO_5019386816" description="glucan 1,4-alpha-glucosidase" evidence="10">
    <location>
        <begin position="21"/>
        <end position="573"/>
    </location>
</feature>
<dbReference type="AlphaFoldDB" id="A0A448YFF4"/>
<keyword evidence="7" id="KW-0624">Polysaccharide degradation</keyword>
<dbReference type="EC" id="3.2.1.3" evidence="3"/>
<dbReference type="OrthoDB" id="6123450at2759"/>
<dbReference type="InterPro" id="IPR012341">
    <property type="entry name" value="6hp_glycosidase-like_sf"/>
</dbReference>
<evidence type="ECO:0000256" key="8">
    <source>
        <dbReference type="ARBA" id="ARBA00033442"/>
    </source>
</evidence>
<accession>A0A448YFF4</accession>
<reference evidence="12 13" key="1">
    <citation type="submission" date="2018-12" db="EMBL/GenBank/DDBJ databases">
        <authorList>
            <person name="Tiukova I."/>
            <person name="Dainat J."/>
        </authorList>
    </citation>
    <scope>NUCLEOTIDE SEQUENCE [LARGE SCALE GENOMIC DNA]</scope>
</reference>
<dbReference type="InterPro" id="IPR000165">
    <property type="entry name" value="Glucoamylase"/>
</dbReference>
<sequence>MLNSLSFTLLVAVCVQFTLSLPTNYRQAGLLVSHTLGPERQLLEPNPWLKQLAKFSPVQLGNWLEVDETWWSSFLSSFEKSQSAVVTDGIRAVSTPTDDDLSIWLERQKTTAFHGILKNIGGAENHDKDVAQGAVVASPSKVRPNYFYQWVRDAAITVNSLVEYLEDSHFDDSEYGLSAVIESYISNSYKLQRLQNPSGDFDSLAGLGEPKFMPDSTPFEEPWGRPQRDGPGLRVITIANYLNLLEEYGKNITDANLINSEFIYLEILKPDLSYIMKYWKSTGFDLWEEIDSFHLFTSLTQLKALKMGLDLSNKFDDKDFHKRLVGSFNALRFFISVDSGFRPNSTPYLIETPSLVLEGRRCGLDIASVLASLRSHDVDDHDDTIYIPFPVTDAAVINTLTALLNDMKYRYPINHIRLGLPVGFALGRYPEDVYNGYGISEGNPWFISTATASELMYKLIYNLYNLQRDLVIPSEQASLFSSITTLKFKNKEEVTLPFGSKAFNVATYSLLNYADTFLSIIKEHVDGDGHMSEQFNRYTGYMEGAEDLTWSYGSLWSSLRWRDKALQLIERNQ</sequence>
<dbReference type="PANTHER" id="PTHR31616">
    <property type="entry name" value="TREHALASE"/>
    <property type="match status" value="1"/>
</dbReference>
<dbReference type="PANTHER" id="PTHR31616:SF9">
    <property type="entry name" value="GLUCOAMYLASE, INTRACELLULAR SPORULATION-SPECIFIC"/>
    <property type="match status" value="1"/>
</dbReference>
<comment type="similarity">
    <text evidence="2">Belongs to the glycosyl hydrolase 15 family.</text>
</comment>
<evidence type="ECO:0000259" key="11">
    <source>
        <dbReference type="Pfam" id="PF00723"/>
    </source>
</evidence>